<reference evidence="1 2" key="1">
    <citation type="submission" date="2021-06" db="EMBL/GenBank/DDBJ databases">
        <authorList>
            <person name="Palmer J.M."/>
        </authorList>
    </citation>
    <scope>NUCLEOTIDE SEQUENCE [LARGE SCALE GENOMIC DNA]</scope>
    <source>
        <strain evidence="2">if_2019</strain>
        <tissue evidence="1">Muscle</tissue>
    </source>
</reference>
<accession>A0ABV0TZ89</accession>
<gene>
    <name evidence="1" type="ORF">ILYODFUR_016250</name>
</gene>
<keyword evidence="2" id="KW-1185">Reference proteome</keyword>
<dbReference type="Proteomes" id="UP001482620">
    <property type="component" value="Unassembled WGS sequence"/>
</dbReference>
<sequence>MDVELEPGLEAQHCTGKEDRQVLWRQMGVTGNWSKIFCLLLDERWLEWRNDLEPGRTEQTLLRKRLMEMRNTCYPPHQRILAASSGDVFRRCWSSQSVLPSVIETLNFGFTSLSTDYVSGSFLDNQEYLCFEDFVSLLLSSFGFASSWQFPATFVSWIKPSYTTWIPNPSTPGNLTTPF</sequence>
<evidence type="ECO:0000313" key="1">
    <source>
        <dbReference type="EMBL" id="MEQ2236782.1"/>
    </source>
</evidence>
<protein>
    <submittedName>
        <fullName evidence="1">Uncharacterized protein</fullName>
    </submittedName>
</protein>
<comment type="caution">
    <text evidence="1">The sequence shown here is derived from an EMBL/GenBank/DDBJ whole genome shotgun (WGS) entry which is preliminary data.</text>
</comment>
<dbReference type="EMBL" id="JAHRIQ010047810">
    <property type="protein sequence ID" value="MEQ2236782.1"/>
    <property type="molecule type" value="Genomic_DNA"/>
</dbReference>
<proteinExistence type="predicted"/>
<name>A0ABV0TZ89_9TELE</name>
<organism evidence="1 2">
    <name type="scientific">Ilyodon furcidens</name>
    <name type="common">goldbreast splitfin</name>
    <dbReference type="NCBI Taxonomy" id="33524"/>
    <lineage>
        <taxon>Eukaryota</taxon>
        <taxon>Metazoa</taxon>
        <taxon>Chordata</taxon>
        <taxon>Craniata</taxon>
        <taxon>Vertebrata</taxon>
        <taxon>Euteleostomi</taxon>
        <taxon>Actinopterygii</taxon>
        <taxon>Neopterygii</taxon>
        <taxon>Teleostei</taxon>
        <taxon>Neoteleostei</taxon>
        <taxon>Acanthomorphata</taxon>
        <taxon>Ovalentaria</taxon>
        <taxon>Atherinomorphae</taxon>
        <taxon>Cyprinodontiformes</taxon>
        <taxon>Goodeidae</taxon>
        <taxon>Ilyodon</taxon>
    </lineage>
</organism>
<evidence type="ECO:0000313" key="2">
    <source>
        <dbReference type="Proteomes" id="UP001482620"/>
    </source>
</evidence>